<dbReference type="InterPro" id="IPR050093">
    <property type="entry name" value="ABC_SmlMolc_Importer"/>
</dbReference>
<reference evidence="6 7" key="1">
    <citation type="submission" date="2018-01" db="EMBL/GenBank/DDBJ databases">
        <title>Draft genome sequence of Paucibacter aquatile CR182 isolated from freshwater of the Nakdong River.</title>
        <authorList>
            <person name="Choi A."/>
            <person name="Chung E.J."/>
        </authorList>
    </citation>
    <scope>NUCLEOTIDE SEQUENCE [LARGE SCALE GENOMIC DNA]</scope>
    <source>
        <strain evidence="6 7">CR182</strain>
    </source>
</reference>
<dbReference type="PROSITE" id="PS50893">
    <property type="entry name" value="ABC_TRANSPORTER_2"/>
    <property type="match status" value="1"/>
</dbReference>
<keyword evidence="1" id="KW-0813">Transport</keyword>
<dbReference type="Gene3D" id="3.40.50.300">
    <property type="entry name" value="P-loop containing nucleotide triphosphate hydrolases"/>
    <property type="match status" value="1"/>
</dbReference>
<evidence type="ECO:0000256" key="3">
    <source>
        <dbReference type="ARBA" id="ARBA00022741"/>
    </source>
</evidence>
<keyword evidence="2" id="KW-1003">Cell membrane</keyword>
<dbReference type="OrthoDB" id="5298774at2"/>
<dbReference type="SUPFAM" id="SSF52540">
    <property type="entry name" value="P-loop containing nucleoside triphosphate hydrolases"/>
    <property type="match status" value="1"/>
</dbReference>
<keyword evidence="4 6" id="KW-0067">ATP-binding</keyword>
<accession>A0A2N8KYP3</accession>
<comment type="caution">
    <text evidence="6">The sequence shown here is derived from an EMBL/GenBank/DDBJ whole genome shotgun (WGS) entry which is preliminary data.</text>
</comment>
<dbReference type="PANTHER" id="PTHR42781">
    <property type="entry name" value="SPERMIDINE/PUTRESCINE IMPORT ATP-BINDING PROTEIN POTA"/>
    <property type="match status" value="1"/>
</dbReference>
<keyword evidence="3" id="KW-0547">Nucleotide-binding</keyword>
<dbReference type="GO" id="GO:0005524">
    <property type="term" value="F:ATP binding"/>
    <property type="evidence" value="ECO:0007669"/>
    <property type="project" value="UniProtKB-KW"/>
</dbReference>
<dbReference type="InterPro" id="IPR027417">
    <property type="entry name" value="P-loop_NTPase"/>
</dbReference>
<evidence type="ECO:0000313" key="7">
    <source>
        <dbReference type="Proteomes" id="UP000235916"/>
    </source>
</evidence>
<dbReference type="SMART" id="SM00382">
    <property type="entry name" value="AAA"/>
    <property type="match status" value="1"/>
</dbReference>
<dbReference type="AlphaFoldDB" id="A0A2N8KYP3"/>
<keyword evidence="2" id="KW-0472">Membrane</keyword>
<evidence type="ECO:0000256" key="2">
    <source>
        <dbReference type="ARBA" id="ARBA00022475"/>
    </source>
</evidence>
<dbReference type="EMBL" id="POSP01000003">
    <property type="protein sequence ID" value="PND38564.1"/>
    <property type="molecule type" value="Genomic_DNA"/>
</dbReference>
<evidence type="ECO:0000259" key="5">
    <source>
        <dbReference type="PROSITE" id="PS50893"/>
    </source>
</evidence>
<proteinExistence type="predicted"/>
<evidence type="ECO:0000256" key="4">
    <source>
        <dbReference type="ARBA" id="ARBA00022840"/>
    </source>
</evidence>
<keyword evidence="7" id="KW-1185">Reference proteome</keyword>
<gene>
    <name evidence="6" type="ORF">C1O66_14210</name>
</gene>
<dbReference type="RefSeq" id="WP_102768482.1">
    <property type="nucleotide sequence ID" value="NZ_CP124551.1"/>
</dbReference>
<evidence type="ECO:0000256" key="1">
    <source>
        <dbReference type="ARBA" id="ARBA00022448"/>
    </source>
</evidence>
<evidence type="ECO:0000313" key="6">
    <source>
        <dbReference type="EMBL" id="PND38564.1"/>
    </source>
</evidence>
<name>A0A2N8KYP3_9BURK</name>
<dbReference type="Pfam" id="PF00005">
    <property type="entry name" value="ABC_tran"/>
    <property type="match status" value="1"/>
</dbReference>
<protein>
    <submittedName>
        <fullName evidence="6">ABC transporter ATP-binding protein</fullName>
    </submittedName>
</protein>
<sequence length="249" mass="27544">MSTTVSNTPSACFDVQIQQTLRSRERSGSRFSLNLRFRSEAMHTVLYGPSGAGKSLTLQAIAGLNRPDQGRISCQGQVLLDSVRGIDVPAAQRGFGYLFQDYALFPHLDVRQNVAFGLRRGWLNPSRRWRDPRVEHWLQAFELDAVAGQRPEQLSGGQRQRTALARALVGAPRALLLDEPFSALDPALRGRLREELAALLQRLQIPMLMITHDPEDLAFFGGLALQLRAGRLVGGEAEIDSEFEQGLAA</sequence>
<dbReference type="PANTHER" id="PTHR42781:SF4">
    <property type="entry name" value="SPERMIDINE_PUTRESCINE IMPORT ATP-BINDING PROTEIN POTA"/>
    <property type="match status" value="1"/>
</dbReference>
<feature type="domain" description="ABC transporter" evidence="5">
    <location>
        <begin position="15"/>
        <end position="248"/>
    </location>
</feature>
<organism evidence="6 7">
    <name type="scientific">Kinneretia aquatilis</name>
    <dbReference type="NCBI Taxonomy" id="2070761"/>
    <lineage>
        <taxon>Bacteria</taxon>
        <taxon>Pseudomonadati</taxon>
        <taxon>Pseudomonadota</taxon>
        <taxon>Betaproteobacteria</taxon>
        <taxon>Burkholderiales</taxon>
        <taxon>Sphaerotilaceae</taxon>
        <taxon>Roseateles</taxon>
    </lineage>
</organism>
<dbReference type="Proteomes" id="UP000235916">
    <property type="component" value="Unassembled WGS sequence"/>
</dbReference>
<dbReference type="InterPro" id="IPR003593">
    <property type="entry name" value="AAA+_ATPase"/>
</dbReference>
<dbReference type="InterPro" id="IPR003439">
    <property type="entry name" value="ABC_transporter-like_ATP-bd"/>
</dbReference>
<dbReference type="GO" id="GO:0016887">
    <property type="term" value="F:ATP hydrolysis activity"/>
    <property type="evidence" value="ECO:0007669"/>
    <property type="project" value="InterPro"/>
</dbReference>